<accession>Q8LH54</accession>
<feature type="compositionally biased region" description="Basic and acidic residues" evidence="1">
    <location>
        <begin position="137"/>
        <end position="151"/>
    </location>
</feature>
<protein>
    <submittedName>
        <fullName evidence="2">Uncharacterized protein OJ1123_G09.10</fullName>
    </submittedName>
</protein>
<reference evidence="2" key="1">
    <citation type="submission" date="2002-01" db="EMBL/GenBank/DDBJ databases">
        <title>Oryza sativa nipponbare(GA3) genomic DNA, chromosome 1, BAC clone:OJ1123_G09.</title>
        <authorList>
            <person name="Sasaki T."/>
            <person name="Matsumoto T."/>
            <person name="Yamamoto K."/>
        </authorList>
    </citation>
    <scope>NUCLEOTIDE SEQUENCE</scope>
</reference>
<dbReference type="AlphaFoldDB" id="Q8LH54"/>
<gene>
    <name evidence="2" type="primary">OJ1123_G09.10</name>
</gene>
<name>Q8LH54_ORYSJ</name>
<feature type="region of interest" description="Disordered" evidence="1">
    <location>
        <begin position="73"/>
        <end position="92"/>
    </location>
</feature>
<evidence type="ECO:0000313" key="2">
    <source>
        <dbReference type="EMBL" id="BAC00738.1"/>
    </source>
</evidence>
<dbReference type="EMBL" id="AP004613">
    <property type="protein sequence ID" value="BAC00738.1"/>
    <property type="molecule type" value="Genomic_DNA"/>
</dbReference>
<feature type="region of interest" description="Disordered" evidence="1">
    <location>
        <begin position="202"/>
        <end position="225"/>
    </location>
</feature>
<evidence type="ECO:0000256" key="1">
    <source>
        <dbReference type="SAM" id="MobiDB-lite"/>
    </source>
</evidence>
<feature type="compositionally biased region" description="Basic and acidic residues" evidence="1">
    <location>
        <begin position="203"/>
        <end position="218"/>
    </location>
</feature>
<dbReference type="Proteomes" id="UP000817658">
    <property type="component" value="Chromosome 1"/>
</dbReference>
<organism evidence="2">
    <name type="scientific">Oryza sativa subsp. japonica</name>
    <name type="common">Rice</name>
    <dbReference type="NCBI Taxonomy" id="39947"/>
    <lineage>
        <taxon>Eukaryota</taxon>
        <taxon>Viridiplantae</taxon>
        <taxon>Streptophyta</taxon>
        <taxon>Embryophyta</taxon>
        <taxon>Tracheophyta</taxon>
        <taxon>Spermatophyta</taxon>
        <taxon>Magnoliopsida</taxon>
        <taxon>Liliopsida</taxon>
        <taxon>Poales</taxon>
        <taxon>Poaceae</taxon>
        <taxon>BOP clade</taxon>
        <taxon>Oryzoideae</taxon>
        <taxon>Oryzeae</taxon>
        <taxon>Oryzinae</taxon>
        <taxon>Oryza</taxon>
        <taxon>Oryza sativa</taxon>
    </lineage>
</organism>
<sequence>MTVGESMSTVKGRARPVDHPKRWWRRKSWCELGENGVRTVLGCGEGAIEVGGDATKPELVAPRRKEVLTTAKLGRSSATAAAERERESNDGSSFRVECGWGRGGGLESGELVVSNPVAFNGPGKICGRISGQFKRREREEGKWRERERETRVVNPPFQAGGNGGAMVRRGQQERREVGDDRWVRMLASVVCGAVCVQVGRPSKRGEADQADGRRERNGMGHIITL</sequence>
<feature type="region of interest" description="Disordered" evidence="1">
    <location>
        <begin position="137"/>
        <end position="173"/>
    </location>
</feature>
<proteinExistence type="predicted"/>